<dbReference type="InterPro" id="IPR003593">
    <property type="entry name" value="AAA+_ATPase"/>
</dbReference>
<protein>
    <submittedName>
        <fullName evidence="13">Molybdenum ABC transporter ATP-binding protein</fullName>
    </submittedName>
</protein>
<dbReference type="PANTHER" id="PTHR43514">
    <property type="entry name" value="ABC TRANSPORTER I FAMILY MEMBER 10"/>
    <property type="match status" value="1"/>
</dbReference>
<dbReference type="InterPro" id="IPR004606">
    <property type="entry name" value="Mop_domain"/>
</dbReference>
<dbReference type="SUPFAM" id="SSF50331">
    <property type="entry name" value="MOP-like"/>
    <property type="match status" value="1"/>
</dbReference>
<dbReference type="RefSeq" id="WP_198475977.1">
    <property type="nucleotide sequence ID" value="NZ_JADGMQ010000004.1"/>
</dbReference>
<evidence type="ECO:0000256" key="5">
    <source>
        <dbReference type="ARBA" id="ARBA00022519"/>
    </source>
</evidence>
<keyword evidence="9" id="KW-0472">Membrane</keyword>
<dbReference type="PROSITE" id="PS50893">
    <property type="entry name" value="ABC_TRANSPORTER_2"/>
    <property type="match status" value="1"/>
</dbReference>
<keyword evidence="6" id="KW-0547">Nucleotide-binding</keyword>
<proteinExistence type="inferred from homology"/>
<keyword evidence="5" id="KW-0997">Cell inner membrane</keyword>
<evidence type="ECO:0000256" key="2">
    <source>
        <dbReference type="ARBA" id="ARBA00022448"/>
    </source>
</evidence>
<reference evidence="13 14" key="1">
    <citation type="submission" date="2020-10" db="EMBL/GenBank/DDBJ databases">
        <title>Aquamicrobium zhengzhouensis sp. nov., a exopolysaccharide producing bacterium isolated from farmland soil.</title>
        <authorList>
            <person name="Wang X."/>
        </authorList>
    </citation>
    <scope>NUCLEOTIDE SEQUENCE [LARGE SCALE GENOMIC DNA]</scope>
    <source>
        <strain evidence="14">cd-1</strain>
    </source>
</reference>
<evidence type="ECO:0000256" key="9">
    <source>
        <dbReference type="ARBA" id="ARBA00023136"/>
    </source>
</evidence>
<dbReference type="SMART" id="SM00382">
    <property type="entry name" value="AAA"/>
    <property type="match status" value="1"/>
</dbReference>
<comment type="caution">
    <text evidence="13">The sequence shown here is derived from an EMBL/GenBank/DDBJ whole genome shotgun (WGS) entry which is preliminary data.</text>
</comment>
<dbReference type="InterPro" id="IPR050334">
    <property type="entry name" value="Molybdenum_import_ModC"/>
</dbReference>
<feature type="domain" description="Mop" evidence="12">
    <location>
        <begin position="293"/>
        <end position="362"/>
    </location>
</feature>
<evidence type="ECO:0000256" key="6">
    <source>
        <dbReference type="ARBA" id="ARBA00022741"/>
    </source>
</evidence>
<feature type="domain" description="ABC transporter" evidence="11">
    <location>
        <begin position="3"/>
        <end position="234"/>
    </location>
</feature>
<comment type="similarity">
    <text evidence="1">Belongs to the ABC transporter superfamily.</text>
</comment>
<evidence type="ECO:0000256" key="8">
    <source>
        <dbReference type="ARBA" id="ARBA00022967"/>
    </source>
</evidence>
<dbReference type="InterPro" id="IPR005116">
    <property type="entry name" value="Transp-assoc_OB_typ1"/>
</dbReference>
<gene>
    <name evidence="13" type="primary">modC</name>
    <name evidence="13" type="ORF">IOD40_07775</name>
</gene>
<dbReference type="InterPro" id="IPR003439">
    <property type="entry name" value="ABC_transporter-like_ATP-bd"/>
</dbReference>
<sequence>MMAGTIEISLDGHIGDLHLNVDMSLPMRGISALFGRSGCGKTSILRSVAGLSRIPGQIAVGNEAWQREGHFVPTHKRSLGYVFQEASLFAHLNVRQNLNYGHRRAGNGSGKVQFDDVVELLGLVRLLDRSPENLSGGERQRVALGRALLSQPRLLLMDEPLSALDRLSRDEILPYFEALHASLKIPILLVTHDLDEVERLADHLVLLQSGKVLASGPLHALQGDPSLPLAARRDAGVTLDAAVTGYDHTYGLATLTTNGATLTVPLPAGAAAGRHRLTVRAGDVSLAREVPHATTVLNVLPAKILSASHSGYEVIALLGLGSEGAGSRILARVTKRSWDQLQLQVGMGVHAQIKSVALVREAKG</sequence>
<dbReference type="Gene3D" id="3.40.50.300">
    <property type="entry name" value="P-loop containing nucleotide triphosphate hydrolases"/>
    <property type="match status" value="1"/>
</dbReference>
<keyword evidence="3" id="KW-1003">Cell membrane</keyword>
<keyword evidence="4 10" id="KW-0500">Molybdenum</keyword>
<evidence type="ECO:0000256" key="3">
    <source>
        <dbReference type="ARBA" id="ARBA00022475"/>
    </source>
</evidence>
<evidence type="ECO:0000256" key="1">
    <source>
        <dbReference type="ARBA" id="ARBA00005417"/>
    </source>
</evidence>
<dbReference type="GO" id="GO:0005524">
    <property type="term" value="F:ATP binding"/>
    <property type="evidence" value="ECO:0007669"/>
    <property type="project" value="UniProtKB-KW"/>
</dbReference>
<keyword evidence="7 13" id="KW-0067">ATP-binding</keyword>
<name>A0ABS0SDQ8_9HYPH</name>
<dbReference type="Gene3D" id="2.40.50.100">
    <property type="match status" value="1"/>
</dbReference>
<accession>A0ABS0SDQ8</accession>
<evidence type="ECO:0000256" key="4">
    <source>
        <dbReference type="ARBA" id="ARBA00022505"/>
    </source>
</evidence>
<dbReference type="NCBIfam" id="TIGR02142">
    <property type="entry name" value="modC_ABC"/>
    <property type="match status" value="1"/>
</dbReference>
<evidence type="ECO:0000256" key="10">
    <source>
        <dbReference type="PROSITE-ProRule" id="PRU01213"/>
    </source>
</evidence>
<dbReference type="Pfam" id="PF00005">
    <property type="entry name" value="ABC_tran"/>
    <property type="match status" value="1"/>
</dbReference>
<dbReference type="InterPro" id="IPR027417">
    <property type="entry name" value="P-loop_NTPase"/>
</dbReference>
<dbReference type="PROSITE" id="PS51866">
    <property type="entry name" value="MOP"/>
    <property type="match status" value="1"/>
</dbReference>
<organism evidence="13 14">
    <name type="scientific">Aquamicrobium zhengzhouense</name>
    <dbReference type="NCBI Taxonomy" id="2781738"/>
    <lineage>
        <taxon>Bacteria</taxon>
        <taxon>Pseudomonadati</taxon>
        <taxon>Pseudomonadota</taxon>
        <taxon>Alphaproteobacteria</taxon>
        <taxon>Hyphomicrobiales</taxon>
        <taxon>Phyllobacteriaceae</taxon>
        <taxon>Aquamicrobium</taxon>
    </lineage>
</organism>
<dbReference type="InterPro" id="IPR017871">
    <property type="entry name" value="ABC_transporter-like_CS"/>
</dbReference>
<dbReference type="Proteomes" id="UP000601789">
    <property type="component" value="Unassembled WGS sequence"/>
</dbReference>
<dbReference type="InterPro" id="IPR008995">
    <property type="entry name" value="Mo/tungstate-bd_C_term_dom"/>
</dbReference>
<evidence type="ECO:0000313" key="14">
    <source>
        <dbReference type="Proteomes" id="UP000601789"/>
    </source>
</evidence>
<keyword evidence="8" id="KW-1278">Translocase</keyword>
<dbReference type="InterPro" id="IPR011868">
    <property type="entry name" value="ModC_ABC_ATP-bd"/>
</dbReference>
<dbReference type="Pfam" id="PF03459">
    <property type="entry name" value="TOBE"/>
    <property type="match status" value="1"/>
</dbReference>
<evidence type="ECO:0000256" key="7">
    <source>
        <dbReference type="ARBA" id="ARBA00022840"/>
    </source>
</evidence>
<dbReference type="PROSITE" id="PS00211">
    <property type="entry name" value="ABC_TRANSPORTER_1"/>
    <property type="match status" value="1"/>
</dbReference>
<evidence type="ECO:0000259" key="12">
    <source>
        <dbReference type="PROSITE" id="PS51866"/>
    </source>
</evidence>
<dbReference type="EMBL" id="JADGMQ010000004">
    <property type="protein sequence ID" value="MBI1620558.1"/>
    <property type="molecule type" value="Genomic_DNA"/>
</dbReference>
<dbReference type="PANTHER" id="PTHR43514:SF10">
    <property type="entry name" value="MOLYBDENUM IMPORT ATP-BINDING PROTEIN MODC 2"/>
    <property type="match status" value="1"/>
</dbReference>
<keyword evidence="2" id="KW-0813">Transport</keyword>
<keyword evidence="14" id="KW-1185">Reference proteome</keyword>
<evidence type="ECO:0000313" key="13">
    <source>
        <dbReference type="EMBL" id="MBI1620558.1"/>
    </source>
</evidence>
<dbReference type="SUPFAM" id="SSF52540">
    <property type="entry name" value="P-loop containing nucleoside triphosphate hydrolases"/>
    <property type="match status" value="1"/>
</dbReference>
<evidence type="ECO:0000259" key="11">
    <source>
        <dbReference type="PROSITE" id="PS50893"/>
    </source>
</evidence>